<organism evidence="11 12">
    <name type="scientific">Croceicoccus marinus</name>
    <dbReference type="NCBI Taxonomy" id="450378"/>
    <lineage>
        <taxon>Bacteria</taxon>
        <taxon>Pseudomonadati</taxon>
        <taxon>Pseudomonadota</taxon>
        <taxon>Alphaproteobacteria</taxon>
        <taxon>Sphingomonadales</taxon>
        <taxon>Erythrobacteraceae</taxon>
        <taxon>Croceicoccus</taxon>
    </lineage>
</organism>
<dbReference type="InterPro" id="IPR003439">
    <property type="entry name" value="ABC_transporter-like_ATP-bd"/>
</dbReference>
<evidence type="ECO:0000256" key="6">
    <source>
        <dbReference type="ARBA" id="ARBA00023136"/>
    </source>
</evidence>
<dbReference type="GO" id="GO:0034040">
    <property type="term" value="F:ATPase-coupled lipid transmembrane transporter activity"/>
    <property type="evidence" value="ECO:0007669"/>
    <property type="project" value="TreeGrafter"/>
</dbReference>
<evidence type="ECO:0000313" key="12">
    <source>
        <dbReference type="Proteomes" id="UP000515297"/>
    </source>
</evidence>
<dbReference type="InterPro" id="IPR036640">
    <property type="entry name" value="ABC1_TM_sf"/>
</dbReference>
<keyword evidence="6 8" id="KW-0472">Membrane</keyword>
<dbReference type="InterPro" id="IPR003593">
    <property type="entry name" value="AAA+_ATPase"/>
</dbReference>
<dbReference type="GO" id="GO:0005524">
    <property type="term" value="F:ATP binding"/>
    <property type="evidence" value="ECO:0007669"/>
    <property type="project" value="UniProtKB-KW"/>
</dbReference>
<keyword evidence="5 8" id="KW-1133">Transmembrane helix</keyword>
<reference evidence="11 12" key="1">
    <citation type="submission" date="2020-08" db="EMBL/GenBank/DDBJ databases">
        <authorList>
            <person name="Liu G."/>
            <person name="Sun C."/>
        </authorList>
    </citation>
    <scope>NUCLEOTIDE SEQUENCE [LARGE SCALE GENOMIC DNA]</scope>
    <source>
        <strain evidence="11 12">OT19</strain>
        <plasmid evidence="11 12">plas1</plasmid>
    </source>
</reference>
<name>A0A7G6VZJ4_9SPHN</name>
<dbReference type="Gene3D" id="3.40.50.300">
    <property type="entry name" value="P-loop containing nucleotide triphosphate hydrolases"/>
    <property type="match status" value="1"/>
</dbReference>
<feature type="transmembrane region" description="Helical" evidence="8">
    <location>
        <begin position="174"/>
        <end position="202"/>
    </location>
</feature>
<dbReference type="EMBL" id="CP060053">
    <property type="protein sequence ID" value="QNE07159.1"/>
    <property type="molecule type" value="Genomic_DNA"/>
</dbReference>
<dbReference type="PANTHER" id="PTHR24221">
    <property type="entry name" value="ATP-BINDING CASSETTE SUB-FAMILY B"/>
    <property type="match status" value="1"/>
</dbReference>
<evidence type="ECO:0000259" key="10">
    <source>
        <dbReference type="PROSITE" id="PS50929"/>
    </source>
</evidence>
<evidence type="ECO:0000256" key="3">
    <source>
        <dbReference type="ARBA" id="ARBA00022741"/>
    </source>
</evidence>
<geneLocation type="plasmid" evidence="11 12">
    <name>plas1</name>
</geneLocation>
<proteinExistence type="predicted"/>
<evidence type="ECO:0000256" key="5">
    <source>
        <dbReference type="ARBA" id="ARBA00022989"/>
    </source>
</evidence>
<evidence type="ECO:0000256" key="7">
    <source>
        <dbReference type="SAM" id="MobiDB-lite"/>
    </source>
</evidence>
<evidence type="ECO:0000259" key="9">
    <source>
        <dbReference type="PROSITE" id="PS50893"/>
    </source>
</evidence>
<evidence type="ECO:0000256" key="8">
    <source>
        <dbReference type="SAM" id="Phobius"/>
    </source>
</evidence>
<feature type="domain" description="ABC transporter" evidence="9">
    <location>
        <begin position="365"/>
        <end position="594"/>
    </location>
</feature>
<dbReference type="CDD" id="cd03228">
    <property type="entry name" value="ABCC_MRP_Like"/>
    <property type="match status" value="1"/>
</dbReference>
<dbReference type="Pfam" id="PF00664">
    <property type="entry name" value="ABC_membrane"/>
    <property type="match status" value="1"/>
</dbReference>
<dbReference type="Proteomes" id="UP000515297">
    <property type="component" value="Plasmid plas1"/>
</dbReference>
<dbReference type="InterPro" id="IPR039421">
    <property type="entry name" value="Type_1_exporter"/>
</dbReference>
<comment type="subcellular location">
    <subcellularLocation>
        <location evidence="1">Cell membrane</location>
        <topology evidence="1">Multi-pass membrane protein</topology>
    </subcellularLocation>
</comment>
<dbReference type="AlphaFoldDB" id="A0A7G6VZJ4"/>
<feature type="transmembrane region" description="Helical" evidence="8">
    <location>
        <begin position="118"/>
        <end position="138"/>
    </location>
</feature>
<dbReference type="SUPFAM" id="SSF52540">
    <property type="entry name" value="P-loop containing nucleoside triphosphate hydrolases"/>
    <property type="match status" value="1"/>
</dbReference>
<dbReference type="RefSeq" id="WP_185885904.1">
    <property type="nucleotide sequence ID" value="NZ_CP060053.1"/>
</dbReference>
<evidence type="ECO:0000256" key="1">
    <source>
        <dbReference type="ARBA" id="ARBA00004651"/>
    </source>
</evidence>
<keyword evidence="4 11" id="KW-0067">ATP-binding</keyword>
<protein>
    <submittedName>
        <fullName evidence="11">ATP-binding cassette domain-containing protein</fullName>
    </submittedName>
</protein>
<dbReference type="GO" id="GO:0016887">
    <property type="term" value="F:ATP hydrolysis activity"/>
    <property type="evidence" value="ECO:0007669"/>
    <property type="project" value="InterPro"/>
</dbReference>
<feature type="transmembrane region" description="Helical" evidence="8">
    <location>
        <begin position="86"/>
        <end position="106"/>
    </location>
</feature>
<evidence type="ECO:0000256" key="4">
    <source>
        <dbReference type="ARBA" id="ARBA00022840"/>
    </source>
</evidence>
<feature type="transmembrane region" description="Helical" evidence="8">
    <location>
        <begin position="48"/>
        <end position="66"/>
    </location>
</feature>
<dbReference type="PANTHER" id="PTHR24221:SF654">
    <property type="entry name" value="ATP-BINDING CASSETTE SUB-FAMILY B MEMBER 6"/>
    <property type="match status" value="1"/>
</dbReference>
<keyword evidence="3" id="KW-0547">Nucleotide-binding</keyword>
<evidence type="ECO:0000313" key="11">
    <source>
        <dbReference type="EMBL" id="QNE07159.1"/>
    </source>
</evidence>
<dbReference type="SUPFAM" id="SSF90123">
    <property type="entry name" value="ABC transporter transmembrane region"/>
    <property type="match status" value="1"/>
</dbReference>
<feature type="region of interest" description="Disordered" evidence="7">
    <location>
        <begin position="1"/>
        <end position="27"/>
    </location>
</feature>
<dbReference type="InterPro" id="IPR011527">
    <property type="entry name" value="ABC1_TM_dom"/>
</dbReference>
<keyword evidence="11" id="KW-0614">Plasmid</keyword>
<dbReference type="Gene3D" id="1.20.1560.10">
    <property type="entry name" value="ABC transporter type 1, transmembrane domain"/>
    <property type="match status" value="1"/>
</dbReference>
<dbReference type="PROSITE" id="PS50929">
    <property type="entry name" value="ABC_TM1F"/>
    <property type="match status" value="1"/>
</dbReference>
<dbReference type="SMART" id="SM00382">
    <property type="entry name" value="AAA"/>
    <property type="match status" value="1"/>
</dbReference>
<dbReference type="PROSITE" id="PS50893">
    <property type="entry name" value="ABC_TRANSPORTER_2"/>
    <property type="match status" value="1"/>
</dbReference>
<dbReference type="GO" id="GO:0140359">
    <property type="term" value="F:ABC-type transporter activity"/>
    <property type="evidence" value="ECO:0007669"/>
    <property type="project" value="InterPro"/>
</dbReference>
<keyword evidence="2 8" id="KW-0812">Transmembrane</keyword>
<gene>
    <name evidence="11" type="ORF">H4O24_19290</name>
</gene>
<dbReference type="GO" id="GO:0005886">
    <property type="term" value="C:plasma membrane"/>
    <property type="evidence" value="ECO:0007669"/>
    <property type="project" value="UniProtKB-SubCell"/>
</dbReference>
<dbReference type="Pfam" id="PF00005">
    <property type="entry name" value="ABC_tran"/>
    <property type="match status" value="1"/>
</dbReference>
<evidence type="ECO:0000256" key="2">
    <source>
        <dbReference type="ARBA" id="ARBA00022692"/>
    </source>
</evidence>
<sequence length="597" mass="64732">MSAAGETGAVTDKAVGQHGASQPPRYEPLRHLYRDPWIRDQLGPFRRYFLQILAIMTMTIAINFIVPLSNRALVNRGILLADTGFVYSIVALQVFMYMALIVLNAIRARISGHVSNRLVARMTGALVGQMVELPMGFFHGAKKGEFVERVRDLDRVQRFASVEAMEALTASVSIVSLGILLLFVNLSIFLVFFGSAASYLAWIHIVGKRRRVTDAALFEETSRLRALEIGMVEAIQDIRISGYERASLSNWAQVQIAALHTRIKAMSIEQVQATGGHFFTRVGLILVTLISAQRAITGAITLGDFTITSVIAVQLYFHLNQILAFVNKLEEVRAAMHRTAQIRRMHAEGLDARAAFVPPPAHAPIVFDKVSFQYPGARRPSLEEISAHFPANRMTALVGPSGSGKTTILKLVLQLVSPTNGEVMAAGTALSRIDPARWHAGVGAVLQDGALFAGSLRDNIVASEGFDPGWFAEIVAAARLGDVIASCEEGIDTLVGPGGTRLSAGQTQRLLIARALYKKPHLLVMDEPTSALDIENESAIIDNIADLLPGVTSIVAAHRLNTVERASLVVSLDAGRIAKLGDKIPEAAVVLSGYRRD</sequence>
<dbReference type="InterPro" id="IPR027417">
    <property type="entry name" value="P-loop_NTPase"/>
</dbReference>
<accession>A0A7G6VZJ4</accession>
<feature type="domain" description="ABC transmembrane type-1" evidence="10">
    <location>
        <begin position="52"/>
        <end position="331"/>
    </location>
</feature>